<dbReference type="EMBL" id="JAVREZ010000029">
    <property type="protein sequence ID" value="MDT0487523.1"/>
    <property type="molecule type" value="Genomic_DNA"/>
</dbReference>
<gene>
    <name evidence="2" type="ORF">RNB18_46445</name>
</gene>
<keyword evidence="1" id="KW-1133">Transmembrane helix</keyword>
<proteinExistence type="predicted"/>
<keyword evidence="1" id="KW-0472">Membrane</keyword>
<keyword evidence="1" id="KW-0812">Transmembrane</keyword>
<evidence type="ECO:0000313" key="3">
    <source>
        <dbReference type="Proteomes" id="UP001183824"/>
    </source>
</evidence>
<dbReference type="Proteomes" id="UP001183824">
    <property type="component" value="Unassembled WGS sequence"/>
</dbReference>
<evidence type="ECO:0000313" key="2">
    <source>
        <dbReference type="EMBL" id="MDT0487523.1"/>
    </source>
</evidence>
<accession>A0ABU2VPI5</accession>
<feature type="transmembrane region" description="Helical" evidence="1">
    <location>
        <begin position="78"/>
        <end position="100"/>
    </location>
</feature>
<comment type="caution">
    <text evidence="2">The sequence shown here is derived from an EMBL/GenBank/DDBJ whole genome shotgun (WGS) entry which is preliminary data.</text>
</comment>
<evidence type="ECO:0000256" key="1">
    <source>
        <dbReference type="SAM" id="Phobius"/>
    </source>
</evidence>
<organism evidence="2 3">
    <name type="scientific">Streptomyces doebereineriae</name>
    <dbReference type="NCBI Taxonomy" id="3075528"/>
    <lineage>
        <taxon>Bacteria</taxon>
        <taxon>Bacillati</taxon>
        <taxon>Actinomycetota</taxon>
        <taxon>Actinomycetes</taxon>
        <taxon>Kitasatosporales</taxon>
        <taxon>Streptomycetaceae</taxon>
        <taxon>Streptomyces</taxon>
    </lineage>
</organism>
<sequence length="232" mass="24491">MTAEHDGLDALMAAITDEPLPRSAAADPAFLAEHRSAQDDVALLREQLRIIGETLTEAAPAAKPVPPRPSRARHRARTFAFGTLAVAAVASVVTGLGWLLGHGGADNLSSADSGSSKAESGVRFGSPSYLACAATVAEGEVTVVKELPTTGELQVTVHVTRYYKPTRGVTNLTYVISEYDLPEPLAKGARVLFGVPQGSPGPDHWVVGEQEIARERAWITASLPEARTVTCE</sequence>
<dbReference type="RefSeq" id="WP_311720209.1">
    <property type="nucleotide sequence ID" value="NZ_JAVREZ010000029.1"/>
</dbReference>
<name>A0ABU2VPI5_9ACTN</name>
<protein>
    <submittedName>
        <fullName evidence="2">Uncharacterized protein</fullName>
    </submittedName>
</protein>
<reference evidence="3" key="1">
    <citation type="submission" date="2023-07" db="EMBL/GenBank/DDBJ databases">
        <title>30 novel species of actinomycetes from the DSMZ collection.</title>
        <authorList>
            <person name="Nouioui I."/>
        </authorList>
    </citation>
    <scope>NUCLEOTIDE SEQUENCE [LARGE SCALE GENOMIC DNA]</scope>
    <source>
        <strain evidence="3">DSM 41640</strain>
    </source>
</reference>
<keyword evidence="3" id="KW-1185">Reference proteome</keyword>